<keyword evidence="4 13" id="KW-0645">Protease</keyword>
<dbReference type="Gene3D" id="2.30.42.10">
    <property type="match status" value="2"/>
</dbReference>
<comment type="subcellular location">
    <subcellularLocation>
        <location evidence="2">Membrane</location>
        <topology evidence="2">Multi-pass membrane protein</topology>
    </subcellularLocation>
</comment>
<keyword evidence="7 11" id="KW-0862">Zinc</keyword>
<dbReference type="SMART" id="SM00228">
    <property type="entry name" value="PDZ"/>
    <property type="match status" value="2"/>
</dbReference>
<evidence type="ECO:0000313" key="14">
    <source>
        <dbReference type="Proteomes" id="UP000662914"/>
    </source>
</evidence>
<feature type="transmembrane region" description="Helical" evidence="11">
    <location>
        <begin position="99"/>
        <end position="120"/>
    </location>
</feature>
<evidence type="ECO:0000256" key="4">
    <source>
        <dbReference type="ARBA" id="ARBA00022670"/>
    </source>
</evidence>
<comment type="similarity">
    <text evidence="3 11">Belongs to the peptidase M50B family.</text>
</comment>
<evidence type="ECO:0000256" key="5">
    <source>
        <dbReference type="ARBA" id="ARBA00022692"/>
    </source>
</evidence>
<dbReference type="KEGG" id="ddz:DSYM_15340"/>
<dbReference type="Proteomes" id="UP000662914">
    <property type="component" value="Chromosome"/>
</dbReference>
<evidence type="ECO:0000256" key="11">
    <source>
        <dbReference type="RuleBase" id="RU362031"/>
    </source>
</evidence>
<dbReference type="GO" id="GO:0016020">
    <property type="term" value="C:membrane"/>
    <property type="evidence" value="ECO:0007669"/>
    <property type="project" value="UniProtKB-SubCell"/>
</dbReference>
<evidence type="ECO:0000256" key="10">
    <source>
        <dbReference type="ARBA" id="ARBA00023136"/>
    </source>
</evidence>
<evidence type="ECO:0000256" key="8">
    <source>
        <dbReference type="ARBA" id="ARBA00022989"/>
    </source>
</evidence>
<comment type="cofactor">
    <cofactor evidence="1 11">
        <name>Zn(2+)</name>
        <dbReference type="ChEBI" id="CHEBI:29105"/>
    </cofactor>
</comment>
<keyword evidence="8 11" id="KW-1133">Transmembrane helix</keyword>
<dbReference type="InterPro" id="IPR041489">
    <property type="entry name" value="PDZ_6"/>
</dbReference>
<feature type="domain" description="PDZ" evidence="12">
    <location>
        <begin position="203"/>
        <end position="292"/>
    </location>
</feature>
<evidence type="ECO:0000256" key="3">
    <source>
        <dbReference type="ARBA" id="ARBA00007931"/>
    </source>
</evidence>
<protein>
    <recommendedName>
        <fullName evidence="11">Zinc metalloprotease</fullName>
        <ecNumber evidence="11">3.4.24.-</ecNumber>
    </recommendedName>
</protein>
<dbReference type="CDD" id="cd06163">
    <property type="entry name" value="S2P-M50_PDZ_RseP-like"/>
    <property type="match status" value="2"/>
</dbReference>
<dbReference type="SUPFAM" id="SSF50156">
    <property type="entry name" value="PDZ domain-like"/>
    <property type="match status" value="2"/>
</dbReference>
<organism evidence="13 14">
    <name type="scientific">Candidatus Desulfobacillus denitrificans</name>
    <dbReference type="NCBI Taxonomy" id="2608985"/>
    <lineage>
        <taxon>Bacteria</taxon>
        <taxon>Pseudomonadati</taxon>
        <taxon>Pseudomonadota</taxon>
        <taxon>Betaproteobacteria</taxon>
        <taxon>Candidatus Desulfobacillus</taxon>
    </lineage>
</organism>
<evidence type="ECO:0000256" key="9">
    <source>
        <dbReference type="ARBA" id="ARBA00023049"/>
    </source>
</evidence>
<keyword evidence="5 11" id="KW-0812">Transmembrane</keyword>
<dbReference type="GO" id="GO:0004222">
    <property type="term" value="F:metalloendopeptidase activity"/>
    <property type="evidence" value="ECO:0007669"/>
    <property type="project" value="InterPro"/>
</dbReference>
<evidence type="ECO:0000256" key="6">
    <source>
        <dbReference type="ARBA" id="ARBA00022801"/>
    </source>
</evidence>
<dbReference type="EC" id="3.4.24.-" evidence="11"/>
<dbReference type="Pfam" id="PF02163">
    <property type="entry name" value="Peptidase_M50"/>
    <property type="match status" value="1"/>
</dbReference>
<keyword evidence="6 11" id="KW-0378">Hydrolase</keyword>
<evidence type="ECO:0000256" key="1">
    <source>
        <dbReference type="ARBA" id="ARBA00001947"/>
    </source>
</evidence>
<keyword evidence="9 11" id="KW-0482">Metalloprotease</keyword>
<evidence type="ECO:0000256" key="2">
    <source>
        <dbReference type="ARBA" id="ARBA00004141"/>
    </source>
</evidence>
<name>A0A809R939_9PROT</name>
<keyword evidence="10 11" id="KW-0472">Membrane</keyword>
<dbReference type="NCBIfam" id="TIGR00054">
    <property type="entry name" value="RIP metalloprotease RseP"/>
    <property type="match status" value="1"/>
</dbReference>
<dbReference type="InterPro" id="IPR008915">
    <property type="entry name" value="Peptidase_M50"/>
</dbReference>
<dbReference type="EMBL" id="AP021857">
    <property type="protein sequence ID" value="BBO20835.1"/>
    <property type="molecule type" value="Genomic_DNA"/>
</dbReference>
<dbReference type="PANTHER" id="PTHR42837:SF2">
    <property type="entry name" value="MEMBRANE METALLOPROTEASE ARASP2, CHLOROPLASTIC-RELATED"/>
    <property type="match status" value="1"/>
</dbReference>
<dbReference type="AlphaFoldDB" id="A0A809R939"/>
<dbReference type="GO" id="GO:0006508">
    <property type="term" value="P:proteolysis"/>
    <property type="evidence" value="ECO:0007669"/>
    <property type="project" value="UniProtKB-KW"/>
</dbReference>
<dbReference type="InterPro" id="IPR036034">
    <property type="entry name" value="PDZ_sf"/>
</dbReference>
<dbReference type="GO" id="GO:0046872">
    <property type="term" value="F:metal ion binding"/>
    <property type="evidence" value="ECO:0007669"/>
    <property type="project" value="UniProtKB-KW"/>
</dbReference>
<dbReference type="CDD" id="cd23081">
    <property type="entry name" value="cpPDZ_EcRseP-like"/>
    <property type="match status" value="1"/>
</dbReference>
<proteinExistence type="inferred from homology"/>
<gene>
    <name evidence="13" type="ORF">DSYM_15340</name>
</gene>
<evidence type="ECO:0000313" key="13">
    <source>
        <dbReference type="EMBL" id="BBO20835.1"/>
    </source>
</evidence>
<dbReference type="Pfam" id="PF17820">
    <property type="entry name" value="PDZ_6"/>
    <property type="match status" value="1"/>
</dbReference>
<dbReference type="InterPro" id="IPR001478">
    <property type="entry name" value="PDZ"/>
</dbReference>
<evidence type="ECO:0000259" key="12">
    <source>
        <dbReference type="PROSITE" id="PS50106"/>
    </source>
</evidence>
<feature type="transmembrane region" description="Helical" evidence="11">
    <location>
        <begin position="428"/>
        <end position="446"/>
    </location>
</feature>
<reference evidence="13" key="1">
    <citation type="journal article" name="DNA Res.">
        <title>The physiological potential of anammox bacteria as revealed by their core genome structure.</title>
        <authorList>
            <person name="Okubo T."/>
            <person name="Toyoda A."/>
            <person name="Fukuhara K."/>
            <person name="Uchiyama I."/>
            <person name="Harigaya Y."/>
            <person name="Kuroiwa M."/>
            <person name="Suzuki T."/>
            <person name="Murakami Y."/>
            <person name="Suwa Y."/>
            <person name="Takami H."/>
        </authorList>
    </citation>
    <scope>NUCLEOTIDE SEQUENCE</scope>
    <source>
        <strain evidence="13">317325-3</strain>
    </source>
</reference>
<dbReference type="PANTHER" id="PTHR42837">
    <property type="entry name" value="REGULATOR OF SIGMA-E PROTEASE RSEP"/>
    <property type="match status" value="1"/>
</dbReference>
<feature type="transmembrane region" description="Helical" evidence="11">
    <location>
        <begin position="380"/>
        <end position="400"/>
    </location>
</feature>
<dbReference type="InterPro" id="IPR004387">
    <property type="entry name" value="Pept_M50_Zn"/>
</dbReference>
<accession>A0A809R939</accession>
<keyword evidence="11" id="KW-0479">Metal-binding</keyword>
<dbReference type="PROSITE" id="PS50106">
    <property type="entry name" value="PDZ"/>
    <property type="match status" value="1"/>
</dbReference>
<sequence>MSNFLFYLGAFALALGLLIVAHEAGHFLLARWCGVKVLRFSIGFGRPVLSRRFGADRTELALGAFPLGGYVKMLDEREGEVDAAELPRAFNRQPVWKRFVIVLAGPAANFLLAICMYWVLFVHGIEEPKPILGAPAAQSVADRAGFQEGERVRSIDGHSIATWQELRWELLRLAMDKATATLEVINRRQEISYRKLDLSSFGSANLEGDILQQLGFSFYRPRLPAVIGKVSPGGVADLAGLREGDRIEAIEGEPVAFWSQVVAIIRDAPGRPLRIAVARQGTKISLTVTPAASEERGTRIGRIGIGVRETEAEHMPLMTEVRYGPIDAAVRAARQTWETSAFSLAMLGRMMTGELSWKNLSGPVTIADYAGQSAKLGLSYYIKFLALISISLGVLNLLPIPLLDGGHLMYYIVELIKGGPVSERVMEIGQQIGLALLAMLMAFAFYNDINRLVSG</sequence>
<evidence type="ECO:0000256" key="7">
    <source>
        <dbReference type="ARBA" id="ARBA00022833"/>
    </source>
</evidence>